<feature type="transmembrane region" description="Helical" evidence="2">
    <location>
        <begin position="32"/>
        <end position="51"/>
    </location>
</feature>
<dbReference type="EMBL" id="VFOV01000001">
    <property type="protein sequence ID" value="TQL66568.1"/>
    <property type="molecule type" value="Genomic_DNA"/>
</dbReference>
<gene>
    <name evidence="3" type="ORF">FB381_0431</name>
</gene>
<feature type="transmembrane region" description="Helical" evidence="2">
    <location>
        <begin position="94"/>
        <end position="117"/>
    </location>
</feature>
<feature type="region of interest" description="Disordered" evidence="1">
    <location>
        <begin position="1"/>
        <end position="25"/>
    </location>
</feature>
<keyword evidence="4" id="KW-1185">Reference proteome</keyword>
<proteinExistence type="predicted"/>
<evidence type="ECO:0000256" key="2">
    <source>
        <dbReference type="SAM" id="Phobius"/>
    </source>
</evidence>
<evidence type="ECO:0008006" key="5">
    <source>
        <dbReference type="Google" id="ProtNLM"/>
    </source>
</evidence>
<dbReference type="AlphaFoldDB" id="A0A543A1W4"/>
<evidence type="ECO:0000313" key="3">
    <source>
        <dbReference type="EMBL" id="TQL66568.1"/>
    </source>
</evidence>
<accession>A0A543A1W4</accession>
<organism evidence="3 4">
    <name type="scientific">Nocardioides albertanoniae</name>
    <dbReference type="NCBI Taxonomy" id="1175486"/>
    <lineage>
        <taxon>Bacteria</taxon>
        <taxon>Bacillati</taxon>
        <taxon>Actinomycetota</taxon>
        <taxon>Actinomycetes</taxon>
        <taxon>Propionibacteriales</taxon>
        <taxon>Nocardioidaceae</taxon>
        <taxon>Nocardioides</taxon>
    </lineage>
</organism>
<keyword evidence="2" id="KW-1133">Transmembrane helix</keyword>
<feature type="transmembrane region" description="Helical" evidence="2">
    <location>
        <begin position="63"/>
        <end position="82"/>
    </location>
</feature>
<comment type="caution">
    <text evidence="3">The sequence shown here is derived from an EMBL/GenBank/DDBJ whole genome shotgun (WGS) entry which is preliminary data.</text>
</comment>
<evidence type="ECO:0000256" key="1">
    <source>
        <dbReference type="SAM" id="MobiDB-lite"/>
    </source>
</evidence>
<evidence type="ECO:0000313" key="4">
    <source>
        <dbReference type="Proteomes" id="UP000320209"/>
    </source>
</evidence>
<feature type="transmembrane region" description="Helical" evidence="2">
    <location>
        <begin position="129"/>
        <end position="146"/>
    </location>
</feature>
<reference evidence="3 4" key="1">
    <citation type="submission" date="2019-06" db="EMBL/GenBank/DDBJ databases">
        <title>Sequencing the genomes of 1000 actinobacteria strains.</title>
        <authorList>
            <person name="Klenk H.-P."/>
        </authorList>
    </citation>
    <scope>NUCLEOTIDE SEQUENCE [LARGE SCALE GENOMIC DNA]</scope>
    <source>
        <strain evidence="3 4">DSM 25218</strain>
    </source>
</reference>
<protein>
    <recommendedName>
        <fullName evidence="5">Integral membrane protein</fullName>
    </recommendedName>
</protein>
<name>A0A543A1W4_9ACTN</name>
<keyword evidence="2" id="KW-0812">Transmembrane</keyword>
<keyword evidence="2" id="KW-0472">Membrane</keyword>
<dbReference type="Proteomes" id="UP000320209">
    <property type="component" value="Unassembled WGS sequence"/>
</dbReference>
<sequence>MSTPRRPRFAPGAAGTPKGVNTPRRPRSGPHLVLLTVYAIFVLAAGARSLVQVITEFEVAPVAYSLSVVAAATYVAGWFAIRRAANGSTGFARIMLWIELAGVLVVGTLSLTVTSWFPDASVWSKFGSGYGFVPALLPILGLLWLWKVKPKETDEPVDSNRDLA</sequence>